<dbReference type="AlphaFoldDB" id="A0A182LUX3"/>
<evidence type="ECO:0000313" key="1">
    <source>
        <dbReference type="EnsemblMetazoa" id="ACUA002570-PA"/>
    </source>
</evidence>
<keyword evidence="2" id="KW-1185">Reference proteome</keyword>
<dbReference type="EMBL" id="AXCM01000981">
    <property type="status" value="NOT_ANNOTATED_CDS"/>
    <property type="molecule type" value="Genomic_DNA"/>
</dbReference>
<evidence type="ECO:0000313" key="2">
    <source>
        <dbReference type="Proteomes" id="UP000075883"/>
    </source>
</evidence>
<protein>
    <submittedName>
        <fullName evidence="1">Uncharacterized protein</fullName>
    </submittedName>
</protein>
<organism evidence="1 2">
    <name type="scientific">Anopheles culicifacies</name>
    <dbReference type="NCBI Taxonomy" id="139723"/>
    <lineage>
        <taxon>Eukaryota</taxon>
        <taxon>Metazoa</taxon>
        <taxon>Ecdysozoa</taxon>
        <taxon>Arthropoda</taxon>
        <taxon>Hexapoda</taxon>
        <taxon>Insecta</taxon>
        <taxon>Pterygota</taxon>
        <taxon>Neoptera</taxon>
        <taxon>Endopterygota</taxon>
        <taxon>Diptera</taxon>
        <taxon>Nematocera</taxon>
        <taxon>Culicoidea</taxon>
        <taxon>Culicidae</taxon>
        <taxon>Anophelinae</taxon>
        <taxon>Anopheles</taxon>
        <taxon>culicifacies species complex</taxon>
    </lineage>
</organism>
<sequence>MSNVWPAGPTGTGRIRNRGGTALPTYQVPCPLSTVTVRLLLVLTLTVTNVLQSTRADGLIIPATKIGEHDYSGAIQDLEIGCINRCPDQVGFVMQSQPHDRVQPLRNSPLHKIAS</sequence>
<accession>A0A182LUX3</accession>
<dbReference type="VEuPathDB" id="VectorBase:ACUA002570"/>
<reference evidence="1" key="2">
    <citation type="submission" date="2020-05" db="UniProtKB">
        <authorList>
            <consortium name="EnsemblMetazoa"/>
        </authorList>
    </citation>
    <scope>IDENTIFICATION</scope>
    <source>
        <strain evidence="1">A-37</strain>
    </source>
</reference>
<proteinExistence type="predicted"/>
<reference evidence="2" key="1">
    <citation type="submission" date="2013-09" db="EMBL/GenBank/DDBJ databases">
        <title>The Genome Sequence of Anopheles culicifacies species A.</title>
        <authorList>
            <consortium name="The Broad Institute Genomics Platform"/>
            <person name="Neafsey D.E."/>
            <person name="Besansky N."/>
            <person name="Howell P."/>
            <person name="Walton C."/>
            <person name="Young S.K."/>
            <person name="Zeng Q."/>
            <person name="Gargeya S."/>
            <person name="Fitzgerald M."/>
            <person name="Haas B."/>
            <person name="Abouelleil A."/>
            <person name="Allen A.W."/>
            <person name="Alvarado L."/>
            <person name="Arachchi H.M."/>
            <person name="Berlin A.M."/>
            <person name="Chapman S.B."/>
            <person name="Gainer-Dewar J."/>
            <person name="Goldberg J."/>
            <person name="Griggs A."/>
            <person name="Gujja S."/>
            <person name="Hansen M."/>
            <person name="Howarth C."/>
            <person name="Imamovic A."/>
            <person name="Ireland A."/>
            <person name="Larimer J."/>
            <person name="McCowan C."/>
            <person name="Murphy C."/>
            <person name="Pearson M."/>
            <person name="Poon T.W."/>
            <person name="Priest M."/>
            <person name="Roberts A."/>
            <person name="Saif S."/>
            <person name="Shea T."/>
            <person name="Sisk P."/>
            <person name="Sykes S."/>
            <person name="Wortman J."/>
            <person name="Nusbaum C."/>
            <person name="Birren B."/>
        </authorList>
    </citation>
    <scope>NUCLEOTIDE SEQUENCE [LARGE SCALE GENOMIC DNA]</scope>
    <source>
        <strain evidence="2">A-37</strain>
    </source>
</reference>
<name>A0A182LUX3_9DIPT</name>
<dbReference type="Proteomes" id="UP000075883">
    <property type="component" value="Unassembled WGS sequence"/>
</dbReference>
<dbReference type="EnsemblMetazoa" id="ACUA002570-RA">
    <property type="protein sequence ID" value="ACUA002570-PA"/>
    <property type="gene ID" value="ACUA002570"/>
</dbReference>